<comment type="caution">
    <text evidence="2">The sequence shown here is derived from an EMBL/GenBank/DDBJ whole genome shotgun (WGS) entry which is preliminary data.</text>
</comment>
<dbReference type="PANTHER" id="PTHR15907">
    <property type="entry name" value="DUF614 FAMILY PROTEIN-RELATED"/>
    <property type="match status" value="1"/>
</dbReference>
<accession>A0A9Q0U0Q8</accession>
<name>A0A9Q0U0Q8_SALVM</name>
<dbReference type="AlphaFoldDB" id="A0A9Q0U0Q8"/>
<feature type="compositionally biased region" description="Low complexity" evidence="1">
    <location>
        <begin position="1"/>
        <end position="15"/>
    </location>
</feature>
<evidence type="ECO:0000313" key="3">
    <source>
        <dbReference type="Proteomes" id="UP001151529"/>
    </source>
</evidence>
<organism evidence="2 3">
    <name type="scientific">Salix viminalis</name>
    <name type="common">Common osier</name>
    <name type="synonym">Basket willow</name>
    <dbReference type="NCBI Taxonomy" id="40686"/>
    <lineage>
        <taxon>Eukaryota</taxon>
        <taxon>Viridiplantae</taxon>
        <taxon>Streptophyta</taxon>
        <taxon>Embryophyta</taxon>
        <taxon>Tracheophyta</taxon>
        <taxon>Spermatophyta</taxon>
        <taxon>Magnoliopsida</taxon>
        <taxon>eudicotyledons</taxon>
        <taxon>Gunneridae</taxon>
        <taxon>Pentapetalae</taxon>
        <taxon>rosids</taxon>
        <taxon>fabids</taxon>
        <taxon>Malpighiales</taxon>
        <taxon>Salicaceae</taxon>
        <taxon>Saliceae</taxon>
        <taxon>Salix</taxon>
    </lineage>
</organism>
<feature type="region of interest" description="Disordered" evidence="1">
    <location>
        <begin position="1"/>
        <end position="26"/>
    </location>
</feature>
<dbReference type="Proteomes" id="UP001151529">
    <property type="component" value="Chromosome 10"/>
</dbReference>
<dbReference type="OrthoDB" id="1045822at2759"/>
<dbReference type="Pfam" id="PF04749">
    <property type="entry name" value="PLAC8"/>
    <property type="match status" value="1"/>
</dbReference>
<keyword evidence="3" id="KW-1185">Reference proteome</keyword>
<dbReference type="EMBL" id="JAPFFL010000006">
    <property type="protein sequence ID" value="KAJ6721295.1"/>
    <property type="molecule type" value="Genomic_DNA"/>
</dbReference>
<proteinExistence type="predicted"/>
<feature type="compositionally biased region" description="Polar residues" evidence="1">
    <location>
        <begin position="16"/>
        <end position="26"/>
    </location>
</feature>
<sequence length="162" mass="18248">MYSSNSSSYDKFSTSQPPVFSQGTTTTENYTTSQVYSTDDSRSSIELRPKIKGPWSTGLCDCFDDWRNCCVTFWCPCITFGKIAEIVDKGSSSCGQYLLRETPCGDCLVHCCCEYCSLCQEYRELKSRGYDLSIGWHGNVEKKNRSLEMASVPPHVEEGMSR</sequence>
<evidence type="ECO:0000313" key="2">
    <source>
        <dbReference type="EMBL" id="KAJ6721295.1"/>
    </source>
</evidence>
<dbReference type="InterPro" id="IPR006461">
    <property type="entry name" value="PLAC_motif_containing"/>
</dbReference>
<protein>
    <submittedName>
        <fullName evidence="2">PROTEIN PLANT CADMIUM RESISTANCE 1-RELATED</fullName>
    </submittedName>
</protein>
<dbReference type="NCBIfam" id="TIGR01571">
    <property type="entry name" value="A_thal_Cys_rich"/>
    <property type="match status" value="2"/>
</dbReference>
<evidence type="ECO:0000256" key="1">
    <source>
        <dbReference type="SAM" id="MobiDB-lite"/>
    </source>
</evidence>
<gene>
    <name evidence="2" type="ORF">OIU85_024390</name>
</gene>
<reference evidence="2" key="1">
    <citation type="submission" date="2022-11" db="EMBL/GenBank/DDBJ databases">
        <authorList>
            <person name="Hyden B.L."/>
            <person name="Feng K."/>
            <person name="Yates T."/>
            <person name="Jawdy S."/>
            <person name="Smart L.B."/>
            <person name="Muchero W."/>
        </authorList>
    </citation>
    <scope>NUCLEOTIDE SEQUENCE</scope>
    <source>
        <tissue evidence="2">Shoot tip</tissue>
    </source>
</reference>
<reference evidence="2" key="2">
    <citation type="journal article" date="2023" name="Int. J. Mol. Sci.">
        <title>De Novo Assembly and Annotation of 11 Diverse Shrub Willow (Salix) Genomes Reveals Novel Gene Organization in Sex-Linked Regions.</title>
        <authorList>
            <person name="Hyden B."/>
            <person name="Feng K."/>
            <person name="Yates T.B."/>
            <person name="Jawdy S."/>
            <person name="Cereghino C."/>
            <person name="Smart L.B."/>
            <person name="Muchero W."/>
        </authorList>
    </citation>
    <scope>NUCLEOTIDE SEQUENCE [LARGE SCALE GENOMIC DNA]</scope>
    <source>
        <tissue evidence="2">Shoot tip</tissue>
    </source>
</reference>